<keyword evidence="3" id="KW-1185">Reference proteome</keyword>
<gene>
    <name evidence="2" type="ORF">Y88_2952</name>
</gene>
<evidence type="ECO:0000313" key="3">
    <source>
        <dbReference type="Proteomes" id="UP000004728"/>
    </source>
</evidence>
<keyword evidence="1" id="KW-0732">Signal</keyword>
<dbReference type="HOGENOM" id="CLU_379414_0_0_5"/>
<dbReference type="InParanoid" id="F1ZCN5"/>
<organism evidence="2 3">
    <name type="scientific">Novosphingobium nitrogenifigens DSM 19370</name>
    <dbReference type="NCBI Taxonomy" id="983920"/>
    <lineage>
        <taxon>Bacteria</taxon>
        <taxon>Pseudomonadati</taxon>
        <taxon>Pseudomonadota</taxon>
        <taxon>Alphaproteobacteria</taxon>
        <taxon>Sphingomonadales</taxon>
        <taxon>Sphingomonadaceae</taxon>
        <taxon>Novosphingobium</taxon>
    </lineage>
</organism>
<sequence>MFKTPITARARKFRNLALVLLTGSAIYGLADRAGACADIGWSPVWRLAAPSYDGVGRAAISPGNDTRINLLLLLRSLKPVGDKGATYPKSDWDTFELGRTFTTWTSLRETYWPHPDKPETPYSSECTPPADAVSTFSSAITADKSVPDSERTALLALRAQVGCGAIEGNPPVSSPSGREYLAYLQAASAFYAGNWDGARSGFAALAHARTPWIVETSAYMPIRIAMRQAVAGAVDQYGNFAGVEKTDHAATAAARTAIAAYLKAWPNGRYAASAQALTRRVLWLEGNVSALAAAYQGLLDSTPADSERTADLAEEIDLKLLGPDARSVAVDKLGGSPLLLAVADLRQMRVIEDTDAMPFPAERLASQQASFAGQADLYTFLQASRAFYAGETPRSLLPLVPDATHAHGFTPLAFSRQILRGMALARAKDPNEAGFWRTLIPNVSPIHQRPLAELGLALSWQGAKRLDLVFAPGSPIEDRTTREILLQTMARPAILRAVAADGTRPAHERDVARFTLLYKDLGRQAYADFIRDKALVPADAATDPLQSFWGESPVSTGLFTRGKASDGFACPALDATVATLAHEPANRRAMLCLGEFWRLNGFDGFSLFTPGKVADTLGHAPDDFPGKPLARDAIYAAVLADRNASREERAYALYRSIMCYAPSGYNGCAGPFLTADEMDKAAAPKPQRKAWYNELKTTFPDSPWAKKLRYYW</sequence>
<dbReference type="eggNOG" id="COG1729">
    <property type="taxonomic scope" value="Bacteria"/>
</dbReference>
<dbReference type="EMBL" id="AEWJ01000055">
    <property type="protein sequence ID" value="EGD57628.1"/>
    <property type="molecule type" value="Genomic_DNA"/>
</dbReference>
<dbReference type="OrthoDB" id="5583261at2"/>
<feature type="signal peptide" evidence="1">
    <location>
        <begin position="1"/>
        <end position="30"/>
    </location>
</feature>
<evidence type="ECO:0000313" key="2">
    <source>
        <dbReference type="EMBL" id="EGD57628.1"/>
    </source>
</evidence>
<accession>F1ZCN5</accession>
<dbReference type="STRING" id="983920.Y88_2952"/>
<name>F1ZCN5_9SPHN</name>
<reference evidence="2 3" key="1">
    <citation type="journal article" date="2012" name="J. Bacteriol.">
        <title>Draft Genome Sequence of Novosphingobium nitrogenifigens Y88T.</title>
        <authorList>
            <person name="Strabala T.J."/>
            <person name="Macdonald L."/>
            <person name="Liu V."/>
            <person name="Smit A.M."/>
        </authorList>
    </citation>
    <scope>NUCLEOTIDE SEQUENCE [LARGE SCALE GENOMIC DNA]</scope>
    <source>
        <strain evidence="2 3">DSM 19370</strain>
    </source>
</reference>
<evidence type="ECO:0000256" key="1">
    <source>
        <dbReference type="SAM" id="SignalP"/>
    </source>
</evidence>
<protein>
    <recommendedName>
        <fullName evidence="4">Outer membrane assembly lipoprotein YfiO</fullName>
    </recommendedName>
</protein>
<dbReference type="RefSeq" id="WP_008071139.1">
    <property type="nucleotide sequence ID" value="NZ_AQWK01000008.1"/>
</dbReference>
<feature type="chain" id="PRO_5003272837" description="Outer membrane assembly lipoprotein YfiO" evidence="1">
    <location>
        <begin position="31"/>
        <end position="712"/>
    </location>
</feature>
<proteinExistence type="predicted"/>
<dbReference type="Proteomes" id="UP000004728">
    <property type="component" value="Unassembled WGS sequence"/>
</dbReference>
<dbReference type="AlphaFoldDB" id="F1ZCN5"/>
<evidence type="ECO:0008006" key="4">
    <source>
        <dbReference type="Google" id="ProtNLM"/>
    </source>
</evidence>
<comment type="caution">
    <text evidence="2">The sequence shown here is derived from an EMBL/GenBank/DDBJ whole genome shotgun (WGS) entry which is preliminary data.</text>
</comment>